<dbReference type="InterPro" id="IPR011042">
    <property type="entry name" value="6-blade_b-propeller_TolB-like"/>
</dbReference>
<keyword evidence="2" id="KW-1185">Reference proteome</keyword>
<name>A0ABW3RV68_9BACL</name>
<dbReference type="Gene3D" id="2.120.10.30">
    <property type="entry name" value="TolB, C-terminal domain"/>
    <property type="match status" value="1"/>
</dbReference>
<gene>
    <name evidence="1" type="ORF">ACFQ3W_08760</name>
</gene>
<organism evidence="1 2">
    <name type="scientific">Paenibacillus puldeungensis</name>
    <dbReference type="NCBI Taxonomy" id="696536"/>
    <lineage>
        <taxon>Bacteria</taxon>
        <taxon>Bacillati</taxon>
        <taxon>Bacillota</taxon>
        <taxon>Bacilli</taxon>
        <taxon>Bacillales</taxon>
        <taxon>Paenibacillaceae</taxon>
        <taxon>Paenibacillus</taxon>
    </lineage>
</organism>
<comment type="caution">
    <text evidence="1">The sequence shown here is derived from an EMBL/GenBank/DDBJ whole genome shotgun (WGS) entry which is preliminary data.</text>
</comment>
<dbReference type="RefSeq" id="WP_379318735.1">
    <property type="nucleotide sequence ID" value="NZ_JBHTLM010000005.1"/>
</dbReference>
<dbReference type="Proteomes" id="UP001597262">
    <property type="component" value="Unassembled WGS sequence"/>
</dbReference>
<accession>A0ABW3RV68</accession>
<reference evidence="2" key="1">
    <citation type="journal article" date="2019" name="Int. J. Syst. Evol. Microbiol.">
        <title>The Global Catalogue of Microorganisms (GCM) 10K type strain sequencing project: providing services to taxonomists for standard genome sequencing and annotation.</title>
        <authorList>
            <consortium name="The Broad Institute Genomics Platform"/>
            <consortium name="The Broad Institute Genome Sequencing Center for Infectious Disease"/>
            <person name="Wu L."/>
            <person name="Ma J."/>
        </authorList>
    </citation>
    <scope>NUCLEOTIDE SEQUENCE [LARGE SCALE GENOMIC DNA]</scope>
    <source>
        <strain evidence="2">CCUG 59189</strain>
    </source>
</reference>
<evidence type="ECO:0000313" key="1">
    <source>
        <dbReference type="EMBL" id="MFD1176389.1"/>
    </source>
</evidence>
<evidence type="ECO:0000313" key="2">
    <source>
        <dbReference type="Proteomes" id="UP001597262"/>
    </source>
</evidence>
<sequence length="392" mass="44321">MNKRALKTILRNSLVPFVLLAFFLLGFYALERFSPFGLTDGETVTLDQAPSGEGSGADGFQIEQVIKRNVGYPVYNLMPVDRDRFVFTDNQTNLSLLSKRLAEDEQSTTPEWMSIERARIGVMNVNDDHTTFLNTNIIPESVALSPDRSLLLYSAFGHESSKLETLVLKLASGETLQRFDTESFANLFIDQDTIMGFTADTFTIQDISNANPVVSMSSLKVDGKWWRSLKSAGTPNQFYLMTQSTDGSEEIYRYNLRRQNKTRTSKIMEGDNINDFIPLNERMLLYLSSRNETEGIYAFDWTNHQHVLLRKGVMSSFDVAPSNNKVAYALQNGSGVWELHAAWLRDGKLEGDRLIYGGLRNLDSVKWSPDGDAIFCVSINMEGSILYRFILK</sequence>
<dbReference type="EMBL" id="JBHTLM010000005">
    <property type="protein sequence ID" value="MFD1176389.1"/>
    <property type="molecule type" value="Genomic_DNA"/>
</dbReference>
<proteinExistence type="predicted"/>
<evidence type="ECO:0008006" key="3">
    <source>
        <dbReference type="Google" id="ProtNLM"/>
    </source>
</evidence>
<dbReference type="SUPFAM" id="SSF82171">
    <property type="entry name" value="DPP6 N-terminal domain-like"/>
    <property type="match status" value="1"/>
</dbReference>
<protein>
    <recommendedName>
        <fullName evidence="3">WD40 repeat domain-containing protein</fullName>
    </recommendedName>
</protein>